<proteinExistence type="predicted"/>
<keyword evidence="3" id="KW-1185">Reference proteome</keyword>
<organism evidence="2 3">
    <name type="scientific">Dulcicalothrix desertica PCC 7102</name>
    <dbReference type="NCBI Taxonomy" id="232991"/>
    <lineage>
        <taxon>Bacteria</taxon>
        <taxon>Bacillati</taxon>
        <taxon>Cyanobacteriota</taxon>
        <taxon>Cyanophyceae</taxon>
        <taxon>Nostocales</taxon>
        <taxon>Calotrichaceae</taxon>
        <taxon>Dulcicalothrix</taxon>
    </lineage>
</organism>
<comment type="caution">
    <text evidence="2">The sequence shown here is derived from an EMBL/GenBank/DDBJ whole genome shotgun (WGS) entry which is preliminary data.</text>
</comment>
<dbReference type="InterPro" id="IPR002716">
    <property type="entry name" value="PIN_dom"/>
</dbReference>
<dbReference type="OrthoDB" id="286092at2"/>
<dbReference type="CDD" id="cd18682">
    <property type="entry name" value="PIN_VapC-like"/>
    <property type="match status" value="1"/>
</dbReference>
<evidence type="ECO:0000313" key="3">
    <source>
        <dbReference type="Proteomes" id="UP000271624"/>
    </source>
</evidence>
<dbReference type="Gene3D" id="3.40.50.1010">
    <property type="entry name" value="5'-nuclease"/>
    <property type="match status" value="1"/>
</dbReference>
<dbReference type="RefSeq" id="WP_127085847.1">
    <property type="nucleotide sequence ID" value="NZ_RSCL01000026.1"/>
</dbReference>
<dbReference type="SUPFAM" id="SSF88723">
    <property type="entry name" value="PIN domain-like"/>
    <property type="match status" value="1"/>
</dbReference>
<reference evidence="2" key="2">
    <citation type="journal article" date="2019" name="Genome Biol. Evol.">
        <title>Day and night: Metabolic profiles and evolutionary relationships of six axenic non-marine cyanobacteria.</title>
        <authorList>
            <person name="Will S.E."/>
            <person name="Henke P."/>
            <person name="Boedeker C."/>
            <person name="Huang S."/>
            <person name="Brinkmann H."/>
            <person name="Rohde M."/>
            <person name="Jarek M."/>
            <person name="Friedl T."/>
            <person name="Seufert S."/>
            <person name="Schumacher M."/>
            <person name="Overmann J."/>
            <person name="Neumann-Schaal M."/>
            <person name="Petersen J."/>
        </authorList>
    </citation>
    <scope>NUCLEOTIDE SEQUENCE [LARGE SCALE GENOMIC DNA]</scope>
    <source>
        <strain evidence="2">PCC 7102</strain>
    </source>
</reference>
<dbReference type="EMBL" id="RSCL01000026">
    <property type="protein sequence ID" value="RUS99334.1"/>
    <property type="molecule type" value="Genomic_DNA"/>
</dbReference>
<dbReference type="InterPro" id="IPR029060">
    <property type="entry name" value="PIN-like_dom_sf"/>
</dbReference>
<evidence type="ECO:0000259" key="1">
    <source>
        <dbReference type="Pfam" id="PF01850"/>
    </source>
</evidence>
<sequence>MTAIVFDSSVLIAILKQERGYEQGEALISQALVLTINLAEVATYLARQGAPFETIQAILGKFPCQIVDFTNELVAMSGFLYHQTKSFGLSLGDRSCLALAITRNLPVLTADTAWTNLSLSVDIQTIR</sequence>
<name>A0A433UZP9_9CYAN</name>
<accession>A0A433UZP9</accession>
<dbReference type="Pfam" id="PF01850">
    <property type="entry name" value="PIN"/>
    <property type="match status" value="1"/>
</dbReference>
<dbReference type="AlphaFoldDB" id="A0A433UZP9"/>
<evidence type="ECO:0000313" key="2">
    <source>
        <dbReference type="EMBL" id="RUS99334.1"/>
    </source>
</evidence>
<dbReference type="Proteomes" id="UP000271624">
    <property type="component" value="Unassembled WGS sequence"/>
</dbReference>
<gene>
    <name evidence="2" type="ORF">DSM106972_077760</name>
</gene>
<protein>
    <recommendedName>
        <fullName evidence="1">PIN domain-containing protein</fullName>
    </recommendedName>
</protein>
<feature type="domain" description="PIN" evidence="1">
    <location>
        <begin position="4"/>
        <end position="115"/>
    </location>
</feature>
<reference evidence="2" key="1">
    <citation type="submission" date="2018-12" db="EMBL/GenBank/DDBJ databases">
        <authorList>
            <person name="Will S."/>
            <person name="Neumann-Schaal M."/>
            <person name="Henke P."/>
        </authorList>
    </citation>
    <scope>NUCLEOTIDE SEQUENCE</scope>
    <source>
        <strain evidence="2">PCC 7102</strain>
    </source>
</reference>